<evidence type="ECO:0000259" key="6">
    <source>
        <dbReference type="PROSITE" id="PS50887"/>
    </source>
</evidence>
<evidence type="ECO:0000256" key="2">
    <source>
        <dbReference type="SAM" id="MobiDB-lite"/>
    </source>
</evidence>
<dbReference type="OrthoDB" id="9804951at2"/>
<dbReference type="SUPFAM" id="SSF141868">
    <property type="entry name" value="EAL domain-like"/>
    <property type="match status" value="1"/>
</dbReference>
<feature type="domain" description="EAL" evidence="5">
    <location>
        <begin position="458"/>
        <end position="713"/>
    </location>
</feature>
<dbReference type="SUPFAM" id="SSF52172">
    <property type="entry name" value="CheY-like"/>
    <property type="match status" value="1"/>
</dbReference>
<dbReference type="PROSITE" id="PS50112">
    <property type="entry name" value="PAS"/>
    <property type="match status" value="1"/>
</dbReference>
<dbReference type="PANTHER" id="PTHR44757:SF2">
    <property type="entry name" value="BIOFILM ARCHITECTURE MAINTENANCE PROTEIN MBAA"/>
    <property type="match status" value="1"/>
</dbReference>
<proteinExistence type="predicted"/>
<dbReference type="Proteomes" id="UP000191110">
    <property type="component" value="Unassembled WGS sequence"/>
</dbReference>
<dbReference type="InterPro" id="IPR013767">
    <property type="entry name" value="PAS_fold"/>
</dbReference>
<evidence type="ECO:0000313" key="7">
    <source>
        <dbReference type="EMBL" id="OOZ40753.1"/>
    </source>
</evidence>
<dbReference type="Pfam" id="PF00989">
    <property type="entry name" value="PAS"/>
    <property type="match status" value="1"/>
</dbReference>
<dbReference type="SMART" id="SM00091">
    <property type="entry name" value="PAS"/>
    <property type="match status" value="1"/>
</dbReference>
<dbReference type="InterPro" id="IPR035965">
    <property type="entry name" value="PAS-like_dom_sf"/>
</dbReference>
<dbReference type="InterPro" id="IPR035919">
    <property type="entry name" value="EAL_sf"/>
</dbReference>
<dbReference type="InterPro" id="IPR000160">
    <property type="entry name" value="GGDEF_dom"/>
</dbReference>
<dbReference type="GO" id="GO:0000160">
    <property type="term" value="P:phosphorelay signal transduction system"/>
    <property type="evidence" value="ECO:0007669"/>
    <property type="project" value="InterPro"/>
</dbReference>
<dbReference type="InterPro" id="IPR052155">
    <property type="entry name" value="Biofilm_reg_signaling"/>
</dbReference>
<dbReference type="InterPro" id="IPR043128">
    <property type="entry name" value="Rev_trsase/Diguanyl_cyclase"/>
</dbReference>
<dbReference type="Gene3D" id="3.40.50.2300">
    <property type="match status" value="1"/>
</dbReference>
<dbReference type="NCBIfam" id="TIGR00229">
    <property type="entry name" value="sensory_box"/>
    <property type="match status" value="1"/>
</dbReference>
<feature type="domain" description="PAS" evidence="4">
    <location>
        <begin position="146"/>
        <end position="199"/>
    </location>
</feature>
<dbReference type="InterPro" id="IPR011006">
    <property type="entry name" value="CheY-like_superfamily"/>
</dbReference>
<dbReference type="AlphaFoldDB" id="A0A1T2L6P5"/>
<dbReference type="InterPro" id="IPR001789">
    <property type="entry name" value="Sig_transdc_resp-reg_receiver"/>
</dbReference>
<evidence type="ECO:0000259" key="4">
    <source>
        <dbReference type="PROSITE" id="PS50112"/>
    </source>
</evidence>
<evidence type="ECO:0000256" key="1">
    <source>
        <dbReference type="PROSITE-ProRule" id="PRU00169"/>
    </source>
</evidence>
<evidence type="ECO:0000259" key="5">
    <source>
        <dbReference type="PROSITE" id="PS50883"/>
    </source>
</evidence>
<dbReference type="Gene3D" id="3.30.450.20">
    <property type="entry name" value="PAS domain"/>
    <property type="match status" value="1"/>
</dbReference>
<dbReference type="NCBIfam" id="TIGR00254">
    <property type="entry name" value="GGDEF"/>
    <property type="match status" value="1"/>
</dbReference>
<keyword evidence="8" id="KW-1185">Reference proteome</keyword>
<feature type="domain" description="Response regulatory" evidence="3">
    <location>
        <begin position="13"/>
        <end position="127"/>
    </location>
</feature>
<evidence type="ECO:0000313" key="8">
    <source>
        <dbReference type="Proteomes" id="UP000191110"/>
    </source>
</evidence>
<gene>
    <name evidence="7" type="ORF">BOW53_06445</name>
</gene>
<organism evidence="7 8">
    <name type="scientific">Solemya pervernicosa gill symbiont</name>
    <dbReference type="NCBI Taxonomy" id="642797"/>
    <lineage>
        <taxon>Bacteria</taxon>
        <taxon>Pseudomonadati</taxon>
        <taxon>Pseudomonadota</taxon>
        <taxon>Gammaproteobacteria</taxon>
        <taxon>sulfur-oxidizing symbionts</taxon>
    </lineage>
</organism>
<dbReference type="SMART" id="SM00267">
    <property type="entry name" value="GGDEF"/>
    <property type="match status" value="1"/>
</dbReference>
<dbReference type="Gene3D" id="3.20.20.450">
    <property type="entry name" value="EAL domain"/>
    <property type="match status" value="1"/>
</dbReference>
<dbReference type="Pfam" id="PF00563">
    <property type="entry name" value="EAL"/>
    <property type="match status" value="1"/>
</dbReference>
<dbReference type="InterPro" id="IPR001633">
    <property type="entry name" value="EAL_dom"/>
</dbReference>
<dbReference type="SUPFAM" id="SSF55785">
    <property type="entry name" value="PYP-like sensor domain (PAS domain)"/>
    <property type="match status" value="1"/>
</dbReference>
<dbReference type="SUPFAM" id="SSF55073">
    <property type="entry name" value="Nucleotide cyclase"/>
    <property type="match status" value="1"/>
</dbReference>
<dbReference type="PANTHER" id="PTHR44757">
    <property type="entry name" value="DIGUANYLATE CYCLASE DGCP"/>
    <property type="match status" value="1"/>
</dbReference>
<dbReference type="SMART" id="SM00052">
    <property type="entry name" value="EAL"/>
    <property type="match status" value="1"/>
</dbReference>
<dbReference type="RefSeq" id="WP_078483265.1">
    <property type="nucleotide sequence ID" value="NZ_MPRL01000018.1"/>
</dbReference>
<dbReference type="GO" id="GO:0006355">
    <property type="term" value="P:regulation of DNA-templated transcription"/>
    <property type="evidence" value="ECO:0007669"/>
    <property type="project" value="InterPro"/>
</dbReference>
<dbReference type="CDD" id="cd01949">
    <property type="entry name" value="GGDEF"/>
    <property type="match status" value="1"/>
</dbReference>
<dbReference type="Pfam" id="PF00072">
    <property type="entry name" value="Response_reg"/>
    <property type="match status" value="1"/>
</dbReference>
<dbReference type="Pfam" id="PF00990">
    <property type="entry name" value="GGDEF"/>
    <property type="match status" value="1"/>
</dbReference>
<sequence length="717" mass="80317">MVASNTIKSDSARILVVDDNERMRKSLAALLEAHGYEVELADGGVQAQEWLERQHFDVAMLDLMMPDLDGFGVMRRLRERDIDTSVIVVSGDSSVDVAIEVLRAGAYDFVRKPYAPEVLLHAVENALEQRRLGQEREQMQRRMERSEQLHRYMVNKSPDIIYLLDSEGRFKFINDRVESLLGFSPRELIGKHHTALLPEGEVPAKDRFDERRGDSRRSKSVEMTLRCKQGGANPVVVENSAIQVELNAWGMYSSPEDGDRRFVGTYGIARDISGRKQAEETIRFQAYHDLLTQLPNRTQFKEYLEAALRRIQDQDDRLAVIYVDVDRLKIVNDQLGHLYGDEMLCTLATRLKACLRESDTLARIGGDEFGVLLPKVSGVEDAKRVAEKIIEILKEPVRLGEHELFASVSMGIAICPEHGLTVDALLTHADIAMYHGRDLARGSYGIYSTDMDGEFSRHLAIERGIRTGLDSGQFSLCFQPQVSSEHGNRLIGVEALVRWNHPEFGNVPPSEFVPVAEESGLIIMLGDWVLEQACLAMVEWRELGFNQVRMAINFSSIQVAQSDFAEKILIALNRHNLPGEMFEVEITENVLMSDMDSVSEKLGVLVKEGVTVAIDDFGTGYSSLSYLHSLPIQRIKIDRAFVRVIGETETESSIINAIVSMASGLGMEVIAEGVETDIQRSYLAQVGCEELQGFLFSKPVPSAEVTEILLNSVKKRA</sequence>
<keyword evidence="1" id="KW-0597">Phosphoprotein</keyword>
<feature type="domain" description="GGDEF" evidence="6">
    <location>
        <begin position="316"/>
        <end position="449"/>
    </location>
</feature>
<dbReference type="CDD" id="cd00130">
    <property type="entry name" value="PAS"/>
    <property type="match status" value="1"/>
</dbReference>
<dbReference type="PROSITE" id="PS50887">
    <property type="entry name" value="GGDEF"/>
    <property type="match status" value="1"/>
</dbReference>
<dbReference type="InterPro" id="IPR000014">
    <property type="entry name" value="PAS"/>
</dbReference>
<dbReference type="InterPro" id="IPR029787">
    <property type="entry name" value="Nucleotide_cyclase"/>
</dbReference>
<dbReference type="PROSITE" id="PS50883">
    <property type="entry name" value="EAL"/>
    <property type="match status" value="1"/>
</dbReference>
<dbReference type="SMART" id="SM00448">
    <property type="entry name" value="REC"/>
    <property type="match status" value="1"/>
</dbReference>
<dbReference type="EMBL" id="MPRL01000018">
    <property type="protein sequence ID" value="OOZ40753.1"/>
    <property type="molecule type" value="Genomic_DNA"/>
</dbReference>
<dbReference type="CDD" id="cd01948">
    <property type="entry name" value="EAL"/>
    <property type="match status" value="1"/>
</dbReference>
<reference evidence="7 8" key="1">
    <citation type="submission" date="2016-11" db="EMBL/GenBank/DDBJ databases">
        <title>Mixed transmission modes and dynamic genome evolution in an obligate animal-bacterial symbiosis.</title>
        <authorList>
            <person name="Russell S.L."/>
            <person name="Corbett-Detig R.B."/>
            <person name="Cavanaugh C.M."/>
        </authorList>
    </citation>
    <scope>NUCLEOTIDE SEQUENCE [LARGE SCALE GENOMIC DNA]</scope>
    <source>
        <strain evidence="7">Sveles-Q1</strain>
    </source>
</reference>
<feature type="compositionally biased region" description="Basic and acidic residues" evidence="2">
    <location>
        <begin position="202"/>
        <end position="220"/>
    </location>
</feature>
<accession>A0A1T2L6P5</accession>
<dbReference type="Gene3D" id="3.30.70.270">
    <property type="match status" value="1"/>
</dbReference>
<comment type="caution">
    <text evidence="7">The sequence shown here is derived from an EMBL/GenBank/DDBJ whole genome shotgun (WGS) entry which is preliminary data.</text>
</comment>
<feature type="modified residue" description="4-aspartylphosphate" evidence="1">
    <location>
        <position position="62"/>
    </location>
</feature>
<evidence type="ECO:0000259" key="3">
    <source>
        <dbReference type="PROSITE" id="PS50110"/>
    </source>
</evidence>
<dbReference type="PROSITE" id="PS50110">
    <property type="entry name" value="RESPONSE_REGULATORY"/>
    <property type="match status" value="1"/>
</dbReference>
<feature type="region of interest" description="Disordered" evidence="2">
    <location>
        <begin position="200"/>
        <end position="220"/>
    </location>
</feature>
<evidence type="ECO:0008006" key="9">
    <source>
        <dbReference type="Google" id="ProtNLM"/>
    </source>
</evidence>
<protein>
    <recommendedName>
        <fullName evidence="9">Two-component system response regulator</fullName>
    </recommendedName>
</protein>
<name>A0A1T2L6P5_9GAMM</name>